<dbReference type="RefSeq" id="WP_311940443.1">
    <property type="nucleotide sequence ID" value="NZ_JAVSCK010000003.1"/>
</dbReference>
<dbReference type="InterPro" id="IPR018087">
    <property type="entry name" value="Glyco_hydro_5_CS"/>
</dbReference>
<reference evidence="8" key="1">
    <citation type="journal article" date="2019" name="Int. J. Syst. Evol. Microbiol.">
        <title>The Global Catalogue of Microorganisms (GCM) 10K type strain sequencing project: providing services to taxonomists for standard genome sequencing and annotation.</title>
        <authorList>
            <consortium name="The Broad Institute Genomics Platform"/>
            <consortium name="The Broad Institute Genome Sequencing Center for Infectious Disease"/>
            <person name="Wu L."/>
            <person name="Ma J."/>
        </authorList>
    </citation>
    <scope>NUCLEOTIDE SEQUENCE [LARGE SCALE GENOMIC DNA]</scope>
    <source>
        <strain evidence="8">CCUG 63246</strain>
    </source>
</reference>
<accession>A0ABW3RDN0</accession>
<dbReference type="InterPro" id="IPR001547">
    <property type="entry name" value="Glyco_hydro_5"/>
</dbReference>
<evidence type="ECO:0000256" key="4">
    <source>
        <dbReference type="RuleBase" id="RU361153"/>
    </source>
</evidence>
<dbReference type="PROSITE" id="PS51257">
    <property type="entry name" value="PROKAR_LIPOPROTEIN"/>
    <property type="match status" value="1"/>
</dbReference>
<dbReference type="Gene3D" id="2.60.40.1180">
    <property type="entry name" value="Golgi alpha-mannosidase II"/>
    <property type="match status" value="1"/>
</dbReference>
<dbReference type="Gene3D" id="3.20.20.80">
    <property type="entry name" value="Glycosidases"/>
    <property type="match status" value="1"/>
</dbReference>
<keyword evidence="2 4" id="KW-0378">Hydrolase</keyword>
<evidence type="ECO:0000313" key="8">
    <source>
        <dbReference type="Proteomes" id="UP001597163"/>
    </source>
</evidence>
<proteinExistence type="inferred from homology"/>
<dbReference type="InterPro" id="IPR052066">
    <property type="entry name" value="Glycosphingolipid_Hydrolases"/>
</dbReference>
<gene>
    <name evidence="7" type="ORF">ACFQ2E_12370</name>
</gene>
<evidence type="ECO:0000259" key="6">
    <source>
        <dbReference type="Pfam" id="PF18564"/>
    </source>
</evidence>
<sequence>MKMKKIMLFRYVFITILTMGLFVSCEENATPKNILPETITIKGDKFVDEGGREIILNGINIVSKNKEEGYIFQSGPELYENLKKWGVNCIRFIIIWDGLEPEPGVYNEAYLKEIDKRIQWAEQNNIFVVLDMHQDLFSVKYSDGAPEWATLDEGKPHTEGAIWSDAYMLSEAVQTAFDNFWQNKPASDGIGIQDRYAALWQHIAKRYADNSTVIGYDIMNEPFPGSSGVQSTMVLLSAYGQLHYKLTGEVLTEKQLGDMWSDEKGRMEALKILSNRENYHFVFSQLFELNRQFEVNHLQNMYQKVSAAIREVDTKHILFLEHSYYSNTGVASSIERTTLADGEPDPLVAYAPHGYDLVTDTDAVANASNERVAYIYDQIKSKGEQLKMPVWLGEWGAFYGNSESVIPAAKNAISLIEKHLFGNAYWSYDPGTGNLRYFNEVLVRSYPVAVNGTLLNYKNNFDEKSFEMHWEEDVNNQNSTIIFVPQLSKLSQTSKEQIPNLDIKTIPNGDSGWLLVPPLENPSQRTINIQFD</sequence>
<dbReference type="PANTHER" id="PTHR31308">
    <property type="match status" value="1"/>
</dbReference>
<evidence type="ECO:0000313" key="7">
    <source>
        <dbReference type="EMBL" id="MFD1163220.1"/>
    </source>
</evidence>
<comment type="similarity">
    <text evidence="1 4">Belongs to the glycosyl hydrolase 5 (cellulase A) family.</text>
</comment>
<name>A0ABW3RDN0_9FLAO</name>
<dbReference type="InterPro" id="IPR041036">
    <property type="entry name" value="GH5_C"/>
</dbReference>
<dbReference type="PANTHER" id="PTHR31308:SF3">
    <property type="entry name" value="ENDOGLYCOCERAMIDASE"/>
    <property type="match status" value="1"/>
</dbReference>
<dbReference type="EMBL" id="JBHTLJ010000003">
    <property type="protein sequence ID" value="MFD1163220.1"/>
    <property type="molecule type" value="Genomic_DNA"/>
</dbReference>
<evidence type="ECO:0000256" key="2">
    <source>
        <dbReference type="ARBA" id="ARBA00022801"/>
    </source>
</evidence>
<evidence type="ECO:0000256" key="3">
    <source>
        <dbReference type="ARBA" id="ARBA00023295"/>
    </source>
</evidence>
<keyword evidence="8" id="KW-1185">Reference proteome</keyword>
<dbReference type="InterPro" id="IPR013780">
    <property type="entry name" value="Glyco_hydro_b"/>
</dbReference>
<dbReference type="PROSITE" id="PS00659">
    <property type="entry name" value="GLYCOSYL_HYDROL_F5"/>
    <property type="match status" value="1"/>
</dbReference>
<feature type="domain" description="Glycoside hydrolase family 5 C-terminal" evidence="6">
    <location>
        <begin position="444"/>
        <end position="488"/>
    </location>
</feature>
<dbReference type="Proteomes" id="UP001597163">
    <property type="component" value="Unassembled WGS sequence"/>
</dbReference>
<keyword evidence="3 4" id="KW-0326">Glycosidase</keyword>
<feature type="domain" description="Glycoside hydrolase family 5" evidence="5">
    <location>
        <begin position="48"/>
        <end position="430"/>
    </location>
</feature>
<dbReference type="InterPro" id="IPR017853">
    <property type="entry name" value="GH"/>
</dbReference>
<dbReference type="SUPFAM" id="SSF51445">
    <property type="entry name" value="(Trans)glycosidases"/>
    <property type="match status" value="1"/>
</dbReference>
<organism evidence="7 8">
    <name type="scientific">Hwangdonia seohaensis</name>
    <dbReference type="NCBI Taxonomy" id="1240727"/>
    <lineage>
        <taxon>Bacteria</taxon>
        <taxon>Pseudomonadati</taxon>
        <taxon>Bacteroidota</taxon>
        <taxon>Flavobacteriia</taxon>
        <taxon>Flavobacteriales</taxon>
        <taxon>Flavobacteriaceae</taxon>
        <taxon>Hwangdonia</taxon>
    </lineage>
</organism>
<protein>
    <submittedName>
        <fullName evidence="7">Cellulase family glycosylhydrolase</fullName>
    </submittedName>
</protein>
<evidence type="ECO:0000256" key="1">
    <source>
        <dbReference type="ARBA" id="ARBA00005641"/>
    </source>
</evidence>
<dbReference type="Pfam" id="PF00150">
    <property type="entry name" value="Cellulase"/>
    <property type="match status" value="1"/>
</dbReference>
<comment type="caution">
    <text evidence="7">The sequence shown here is derived from an EMBL/GenBank/DDBJ whole genome shotgun (WGS) entry which is preliminary data.</text>
</comment>
<evidence type="ECO:0000259" key="5">
    <source>
        <dbReference type="Pfam" id="PF00150"/>
    </source>
</evidence>
<dbReference type="Pfam" id="PF18564">
    <property type="entry name" value="Glyco_hydro_5_C"/>
    <property type="match status" value="1"/>
</dbReference>